<dbReference type="Pfam" id="PF20661">
    <property type="entry name" value="SutA-RBD"/>
    <property type="match status" value="1"/>
</dbReference>
<sequence>MELQQKDKRHEKQRLRDQLNQEVQRFLATGGKIKTLESQYRPSQIKTAHQSLWQRIELGLDSQGI</sequence>
<keyword evidence="2" id="KW-1185">Reference proteome</keyword>
<gene>
    <name evidence="1" type="ORF">IMCC3088_84</name>
</gene>
<protein>
    <submittedName>
        <fullName evidence="1">Uncharacterized protein</fullName>
    </submittedName>
</protein>
<name>F3KZ18_9GAMM</name>
<dbReference type="EMBL" id="AEIG01000010">
    <property type="protein sequence ID" value="EGG30665.1"/>
    <property type="molecule type" value="Genomic_DNA"/>
</dbReference>
<dbReference type="InterPro" id="IPR049191">
    <property type="entry name" value="SutA_RBD"/>
</dbReference>
<evidence type="ECO:0000313" key="1">
    <source>
        <dbReference type="EMBL" id="EGG30665.1"/>
    </source>
</evidence>
<evidence type="ECO:0000313" key="2">
    <source>
        <dbReference type="Proteomes" id="UP000005615"/>
    </source>
</evidence>
<dbReference type="AlphaFoldDB" id="F3KZ18"/>
<reference evidence="1 2" key="1">
    <citation type="journal article" date="2011" name="J. Bacteriol.">
        <title>Genome sequence of strain IMCC3088, a proteorhodopsin-containing marine bacterium belonging to the OM60/NOR5 clade.</title>
        <authorList>
            <person name="Jang Y."/>
            <person name="Oh H.M."/>
            <person name="Kang I."/>
            <person name="Lee K."/>
            <person name="Yang S.J."/>
            <person name="Cho J.C."/>
        </authorList>
    </citation>
    <scope>NUCLEOTIDE SEQUENCE [LARGE SCALE GENOMIC DNA]</scope>
    <source>
        <strain evidence="1 2">IMCC3088</strain>
    </source>
</reference>
<proteinExistence type="predicted"/>
<accession>F3KZ18</accession>
<comment type="caution">
    <text evidence="1">The sequence shown here is derived from an EMBL/GenBank/DDBJ whole genome shotgun (WGS) entry which is preliminary data.</text>
</comment>
<dbReference type="Proteomes" id="UP000005615">
    <property type="component" value="Unassembled WGS sequence"/>
</dbReference>
<dbReference type="STRING" id="2518989.IMCC3088_84"/>
<organism evidence="1 2">
    <name type="scientific">Aequoribacter fuscus</name>
    <dbReference type="NCBI Taxonomy" id="2518989"/>
    <lineage>
        <taxon>Bacteria</taxon>
        <taxon>Pseudomonadati</taxon>
        <taxon>Pseudomonadota</taxon>
        <taxon>Gammaproteobacteria</taxon>
        <taxon>Cellvibrionales</taxon>
        <taxon>Halieaceae</taxon>
        <taxon>Aequoribacter</taxon>
    </lineage>
</organism>
<dbReference type="RefSeq" id="WP_009574667.1">
    <property type="nucleotide sequence ID" value="NZ_AEIG01000010.1"/>
</dbReference>